<reference evidence="2" key="1">
    <citation type="submission" date="2020-10" db="EMBL/GenBank/DDBJ databases">
        <title>Taxonomic study of unclassified bacteria belonging to the class Ktedonobacteria.</title>
        <authorList>
            <person name="Yabe S."/>
            <person name="Wang C.M."/>
            <person name="Zheng Y."/>
            <person name="Sakai Y."/>
            <person name="Cavaletti L."/>
            <person name="Monciardini P."/>
            <person name="Donadio S."/>
        </authorList>
    </citation>
    <scope>NUCLEOTIDE SEQUENCE</scope>
    <source>
        <strain evidence="2">SOSP1-1</strain>
    </source>
</reference>
<name>A0A8J3MQW4_9CHLR</name>
<keyword evidence="3" id="KW-1185">Reference proteome</keyword>
<dbReference type="EMBL" id="BNJF01000001">
    <property type="protein sequence ID" value="GHO43196.1"/>
    <property type="molecule type" value="Genomic_DNA"/>
</dbReference>
<comment type="caution">
    <text evidence="2">The sequence shown here is derived from an EMBL/GenBank/DDBJ whole genome shotgun (WGS) entry which is preliminary data.</text>
</comment>
<feature type="transmembrane region" description="Helical" evidence="1">
    <location>
        <begin position="29"/>
        <end position="48"/>
    </location>
</feature>
<evidence type="ECO:0000256" key="1">
    <source>
        <dbReference type="SAM" id="Phobius"/>
    </source>
</evidence>
<feature type="transmembrane region" description="Helical" evidence="1">
    <location>
        <begin position="125"/>
        <end position="145"/>
    </location>
</feature>
<proteinExistence type="predicted"/>
<protein>
    <submittedName>
        <fullName evidence="2">Uncharacterized protein</fullName>
    </submittedName>
</protein>
<gene>
    <name evidence="2" type="ORF">KSX_13590</name>
</gene>
<dbReference type="RefSeq" id="WP_220192681.1">
    <property type="nucleotide sequence ID" value="NZ_BNJF01000001.1"/>
</dbReference>
<accession>A0A8J3MQW4</accession>
<keyword evidence="1" id="KW-1133">Transmembrane helix</keyword>
<evidence type="ECO:0000313" key="3">
    <source>
        <dbReference type="Proteomes" id="UP000612362"/>
    </source>
</evidence>
<organism evidence="2 3">
    <name type="scientific">Ktedonospora formicarum</name>
    <dbReference type="NCBI Taxonomy" id="2778364"/>
    <lineage>
        <taxon>Bacteria</taxon>
        <taxon>Bacillati</taxon>
        <taxon>Chloroflexota</taxon>
        <taxon>Ktedonobacteria</taxon>
        <taxon>Ktedonobacterales</taxon>
        <taxon>Ktedonobacteraceae</taxon>
        <taxon>Ktedonospora</taxon>
    </lineage>
</organism>
<feature type="transmembrane region" description="Helical" evidence="1">
    <location>
        <begin position="60"/>
        <end position="83"/>
    </location>
</feature>
<evidence type="ECO:0000313" key="2">
    <source>
        <dbReference type="EMBL" id="GHO43196.1"/>
    </source>
</evidence>
<dbReference type="Proteomes" id="UP000612362">
    <property type="component" value="Unassembled WGS sequence"/>
</dbReference>
<keyword evidence="1" id="KW-0472">Membrane</keyword>
<dbReference type="AlphaFoldDB" id="A0A8J3MQW4"/>
<keyword evidence="1" id="KW-0812">Transmembrane</keyword>
<sequence>MNFRPAWLTRFYARLTADRTGENLRATPSYFFLIWRWSMWLYALVLIVGSKPPYTTQPAYGVSAILLFVTLIQTLVVTLYAPVIHHLFPRLRLPFARPVNETKTGESEEPVPAVLTRLRNPYNTIALYAFDVLICGLVTYLSGPFAMHPYFGTSSPFYRYGISTAFAATLAYRYRGGLAAALGYDLFIVLGIRFPPAYADTSAPPMSLISLALSLIRQWQPS</sequence>
<feature type="transmembrane region" description="Helical" evidence="1">
    <location>
        <begin position="157"/>
        <end position="174"/>
    </location>
</feature>